<evidence type="ECO:0000259" key="6">
    <source>
        <dbReference type="PROSITE" id="PS51935"/>
    </source>
</evidence>
<sequence>MRISTWVASLSILGTTAATLLLANPAFASTSQVIMKPGVKGSAVATLKTDLQVLHVYPKSVRKTDYFGPRTAKAVITYKKEHHLGSNAAVTYSTFYDIKVDASHALGEKIVHKALAYLGDPYVWGGTSPSGFDCSGFTQYVFKQFGIDIPRTAAAQATVGTYVDKANLQPGDLVFFDTMGDGISHVGIYIGQGKFINAASTDVEIDYINNPYYWSSRYVTARSLFN</sequence>
<dbReference type="Pfam" id="PF00877">
    <property type="entry name" value="NLPC_P60"/>
    <property type="match status" value="1"/>
</dbReference>
<dbReference type="InterPro" id="IPR038765">
    <property type="entry name" value="Papain-like_cys_pep_sf"/>
</dbReference>
<dbReference type="AlphaFoldDB" id="A0A2U3D7C3"/>
<dbReference type="GO" id="GO:0008234">
    <property type="term" value="F:cysteine-type peptidase activity"/>
    <property type="evidence" value="ECO:0007669"/>
    <property type="project" value="UniProtKB-KW"/>
</dbReference>
<evidence type="ECO:0000313" key="7">
    <source>
        <dbReference type="EMBL" id="PWI57186.1"/>
    </source>
</evidence>
<dbReference type="PANTHER" id="PTHR47053">
    <property type="entry name" value="MUREIN DD-ENDOPEPTIDASE MEPH-RELATED"/>
    <property type="match status" value="1"/>
</dbReference>
<dbReference type="RefSeq" id="WP_181363045.1">
    <property type="nucleotide sequence ID" value="NZ_MPDK01000017.1"/>
</dbReference>
<dbReference type="EMBL" id="MPDK01000017">
    <property type="protein sequence ID" value="PWI57186.1"/>
    <property type="molecule type" value="Genomic_DNA"/>
</dbReference>
<dbReference type="InterPro" id="IPR051202">
    <property type="entry name" value="Peptidase_C40"/>
</dbReference>
<organism evidence="7 8">
    <name type="scientific">Sulfoacidibacillus thermotolerans</name>
    <name type="common">Acidibacillus sulfuroxidans</name>
    <dbReference type="NCBI Taxonomy" id="1765684"/>
    <lineage>
        <taxon>Bacteria</taxon>
        <taxon>Bacillati</taxon>
        <taxon>Bacillota</taxon>
        <taxon>Bacilli</taxon>
        <taxon>Bacillales</taxon>
        <taxon>Alicyclobacillaceae</taxon>
        <taxon>Sulfoacidibacillus</taxon>
    </lineage>
</organism>
<dbReference type="InterPro" id="IPR000064">
    <property type="entry name" value="NLP_P60_dom"/>
</dbReference>
<evidence type="ECO:0000256" key="1">
    <source>
        <dbReference type="ARBA" id="ARBA00007074"/>
    </source>
</evidence>
<comment type="caution">
    <text evidence="7">The sequence shown here is derived from an EMBL/GenBank/DDBJ whole genome shotgun (WGS) entry which is preliminary data.</text>
</comment>
<dbReference type="GO" id="GO:0006508">
    <property type="term" value="P:proteolysis"/>
    <property type="evidence" value="ECO:0007669"/>
    <property type="project" value="UniProtKB-KW"/>
</dbReference>
<feature type="domain" description="NlpC/P60" evidence="6">
    <location>
        <begin position="104"/>
        <end position="225"/>
    </location>
</feature>
<protein>
    <recommendedName>
        <fullName evidence="6">NlpC/P60 domain-containing protein</fullName>
    </recommendedName>
</protein>
<accession>A0A2U3D7C3</accession>
<keyword evidence="2" id="KW-0645">Protease</keyword>
<dbReference type="SUPFAM" id="SSF47090">
    <property type="entry name" value="PGBD-like"/>
    <property type="match status" value="1"/>
</dbReference>
<dbReference type="InterPro" id="IPR036365">
    <property type="entry name" value="PGBD-like_sf"/>
</dbReference>
<keyword evidence="3" id="KW-0378">Hydrolase</keyword>
<comment type="similarity">
    <text evidence="1">Belongs to the peptidase C40 family.</text>
</comment>
<dbReference type="Gene3D" id="3.90.1720.10">
    <property type="entry name" value="endopeptidase domain like (from Nostoc punctiforme)"/>
    <property type="match status" value="1"/>
</dbReference>
<name>A0A2U3D7C3_SULT2</name>
<evidence type="ECO:0000256" key="2">
    <source>
        <dbReference type="ARBA" id="ARBA00022670"/>
    </source>
</evidence>
<reference evidence="7 8" key="1">
    <citation type="submission" date="2016-11" db="EMBL/GenBank/DDBJ databases">
        <title>Comparative genomics of Acidibacillus ferroxidans species.</title>
        <authorList>
            <person name="Oliveira G."/>
            <person name="Nunes G."/>
            <person name="Oliveira R."/>
            <person name="Araujo F."/>
            <person name="Salim A."/>
            <person name="Scholte L."/>
            <person name="Morais D."/>
            <person name="Nancucheo I."/>
            <person name="Johnson D.B."/>
            <person name="Grail B."/>
            <person name="Bittencourt J."/>
            <person name="Valadares R."/>
        </authorList>
    </citation>
    <scope>NUCLEOTIDE SEQUENCE [LARGE SCALE GENOMIC DNA]</scope>
    <source>
        <strain evidence="7 8">Y002</strain>
    </source>
</reference>
<keyword evidence="4" id="KW-0788">Thiol protease</keyword>
<evidence type="ECO:0000313" key="8">
    <source>
        <dbReference type="Proteomes" id="UP000245380"/>
    </source>
</evidence>
<feature type="chain" id="PRO_5015755762" description="NlpC/P60 domain-containing protein" evidence="5">
    <location>
        <begin position="29"/>
        <end position="226"/>
    </location>
</feature>
<keyword evidence="5" id="KW-0732">Signal</keyword>
<keyword evidence="8" id="KW-1185">Reference proteome</keyword>
<dbReference type="InterPro" id="IPR036366">
    <property type="entry name" value="PGBDSf"/>
</dbReference>
<dbReference type="SUPFAM" id="SSF54001">
    <property type="entry name" value="Cysteine proteinases"/>
    <property type="match status" value="1"/>
</dbReference>
<dbReference type="PROSITE" id="PS51935">
    <property type="entry name" value="NLPC_P60"/>
    <property type="match status" value="1"/>
</dbReference>
<feature type="signal peptide" evidence="5">
    <location>
        <begin position="1"/>
        <end position="28"/>
    </location>
</feature>
<dbReference type="Proteomes" id="UP000245380">
    <property type="component" value="Unassembled WGS sequence"/>
</dbReference>
<proteinExistence type="inferred from homology"/>
<gene>
    <name evidence="7" type="ORF">BM613_09975</name>
</gene>
<evidence type="ECO:0000256" key="4">
    <source>
        <dbReference type="ARBA" id="ARBA00022807"/>
    </source>
</evidence>
<dbReference type="Gene3D" id="1.10.101.10">
    <property type="entry name" value="PGBD-like superfamily/PGBD"/>
    <property type="match status" value="1"/>
</dbReference>
<evidence type="ECO:0000256" key="5">
    <source>
        <dbReference type="SAM" id="SignalP"/>
    </source>
</evidence>
<dbReference type="PANTHER" id="PTHR47053:SF1">
    <property type="entry name" value="MUREIN DD-ENDOPEPTIDASE MEPH-RELATED"/>
    <property type="match status" value="1"/>
</dbReference>
<evidence type="ECO:0000256" key="3">
    <source>
        <dbReference type="ARBA" id="ARBA00022801"/>
    </source>
</evidence>